<evidence type="ECO:0000256" key="3">
    <source>
        <dbReference type="ARBA" id="ARBA00022692"/>
    </source>
</evidence>
<dbReference type="OrthoDB" id="3437016at2759"/>
<feature type="transmembrane region" description="Helical" evidence="7">
    <location>
        <begin position="196"/>
        <end position="219"/>
    </location>
</feature>
<dbReference type="PANTHER" id="PTHR23501:SF191">
    <property type="entry name" value="VACUOLAR BASIC AMINO ACID TRANSPORTER 4"/>
    <property type="match status" value="1"/>
</dbReference>
<feature type="transmembrane region" description="Helical" evidence="7">
    <location>
        <begin position="268"/>
        <end position="287"/>
    </location>
</feature>
<dbReference type="STRING" id="269621.A0A238F7G4"/>
<accession>A0A238F7G4</accession>
<evidence type="ECO:0000256" key="2">
    <source>
        <dbReference type="ARBA" id="ARBA00022448"/>
    </source>
</evidence>
<dbReference type="InterPro" id="IPR020846">
    <property type="entry name" value="MFS_dom"/>
</dbReference>
<dbReference type="GO" id="GO:0005886">
    <property type="term" value="C:plasma membrane"/>
    <property type="evidence" value="ECO:0007669"/>
    <property type="project" value="TreeGrafter"/>
</dbReference>
<feature type="compositionally biased region" description="Polar residues" evidence="6">
    <location>
        <begin position="21"/>
        <end position="38"/>
    </location>
</feature>
<evidence type="ECO:0000256" key="7">
    <source>
        <dbReference type="SAM" id="Phobius"/>
    </source>
</evidence>
<sequence>MIQSTAAGSMSGTGMQGGATERTSLLQPPQSPSRNGSDTDPAGVAHTASYGSKHTPSVERPRGVDLPASHKITILVTTLVAVFIGSIDTTVTASLIQPISADLHASHQASWLGTSYLLASLTFTASYGRLSDILGRRYANASAITLFLLGTLGCALAPSMPWLIAARFLAGCGGGGMMTTSAVITADLFSLKDRVLIGGISSVVWASGAALGGPFGGFISDRYGWRAAFTIQVPILLCTLLGGLSFIKYSVEVAASRSTRETLSRIDFGGCASLFLAFAGFLTSLSLRNNELLPWSDSRVIVTTALTPIFLAVFFYVESKVAREPILPLGFLRQPTPFFVLAVTILMAISNFALMYHLPIYFLAVESTSAATAGAHLLPTSAAAAVGGAASGILVHRTGRYWLSGLIVSIIGALSIYSTLFLRPSSAELFKWLLVLPFGFALSFSLSASYAALMAFVPQSQISIVTGALWLFRSCGQIIGVGLSSAVFQGLLVAALRKEITGPGVEGLIKRIREDSTVLNTLEPHLEAAARSAFAKAVKGAFGVAVVSVTLSVVSFAFIPILSLEEKDSPVVAEEADAS</sequence>
<keyword evidence="4 7" id="KW-1133">Transmembrane helix</keyword>
<evidence type="ECO:0000256" key="4">
    <source>
        <dbReference type="ARBA" id="ARBA00022989"/>
    </source>
</evidence>
<feature type="transmembrane region" description="Helical" evidence="7">
    <location>
        <begin position="72"/>
        <end position="96"/>
    </location>
</feature>
<feature type="transmembrane region" description="Helical" evidence="7">
    <location>
        <begin position="225"/>
        <end position="247"/>
    </location>
</feature>
<organism evidence="9 10">
    <name type="scientific">Microbotryum intermedium</name>
    <dbReference type="NCBI Taxonomy" id="269621"/>
    <lineage>
        <taxon>Eukaryota</taxon>
        <taxon>Fungi</taxon>
        <taxon>Dikarya</taxon>
        <taxon>Basidiomycota</taxon>
        <taxon>Pucciniomycotina</taxon>
        <taxon>Microbotryomycetes</taxon>
        <taxon>Microbotryales</taxon>
        <taxon>Microbotryaceae</taxon>
        <taxon>Microbotryum</taxon>
    </lineage>
</organism>
<dbReference type="InterPro" id="IPR036259">
    <property type="entry name" value="MFS_trans_sf"/>
</dbReference>
<dbReference type="PANTHER" id="PTHR23501">
    <property type="entry name" value="MAJOR FACILITATOR SUPERFAMILY"/>
    <property type="match status" value="1"/>
</dbReference>
<dbReference type="Pfam" id="PF07690">
    <property type="entry name" value="MFS_1"/>
    <property type="match status" value="1"/>
</dbReference>
<keyword evidence="2" id="KW-0813">Transport</keyword>
<evidence type="ECO:0000313" key="9">
    <source>
        <dbReference type="EMBL" id="SCV67036.1"/>
    </source>
</evidence>
<feature type="transmembrane region" description="Helical" evidence="7">
    <location>
        <begin position="138"/>
        <end position="158"/>
    </location>
</feature>
<dbReference type="SUPFAM" id="SSF103473">
    <property type="entry name" value="MFS general substrate transporter"/>
    <property type="match status" value="1"/>
</dbReference>
<feature type="transmembrane region" description="Helical" evidence="7">
    <location>
        <begin position="299"/>
        <end position="317"/>
    </location>
</feature>
<dbReference type="GO" id="GO:0015174">
    <property type="term" value="F:basic amino acid transmembrane transporter activity"/>
    <property type="evidence" value="ECO:0007669"/>
    <property type="project" value="TreeGrafter"/>
</dbReference>
<evidence type="ECO:0000259" key="8">
    <source>
        <dbReference type="PROSITE" id="PS50850"/>
    </source>
</evidence>
<keyword evidence="5 7" id="KW-0472">Membrane</keyword>
<evidence type="ECO:0000256" key="6">
    <source>
        <dbReference type="SAM" id="MobiDB-lite"/>
    </source>
</evidence>
<dbReference type="PROSITE" id="PS50850">
    <property type="entry name" value="MFS"/>
    <property type="match status" value="1"/>
</dbReference>
<dbReference type="AlphaFoldDB" id="A0A238F7G4"/>
<dbReference type="Gene3D" id="1.20.1720.10">
    <property type="entry name" value="Multidrug resistance protein D"/>
    <property type="match status" value="1"/>
</dbReference>
<evidence type="ECO:0000256" key="1">
    <source>
        <dbReference type="ARBA" id="ARBA00004127"/>
    </source>
</evidence>
<feature type="transmembrane region" description="Helical" evidence="7">
    <location>
        <begin position="434"/>
        <end position="457"/>
    </location>
</feature>
<proteinExistence type="predicted"/>
<feature type="domain" description="Major facilitator superfamily (MFS) profile" evidence="8">
    <location>
        <begin position="74"/>
        <end position="567"/>
    </location>
</feature>
<name>A0A238F7G4_9BASI</name>
<gene>
    <name evidence="9" type="ORF">BQ2448_5682</name>
</gene>
<keyword evidence="3 7" id="KW-0812">Transmembrane</keyword>
<feature type="transmembrane region" description="Helical" evidence="7">
    <location>
        <begin position="108"/>
        <end position="126"/>
    </location>
</feature>
<dbReference type="InterPro" id="IPR011701">
    <property type="entry name" value="MFS"/>
</dbReference>
<feature type="region of interest" description="Disordered" evidence="6">
    <location>
        <begin position="1"/>
        <end position="64"/>
    </location>
</feature>
<protein>
    <submittedName>
        <fullName evidence="9">BQ2448_5682 protein</fullName>
    </submittedName>
</protein>
<feature type="transmembrane region" description="Helical" evidence="7">
    <location>
        <begin position="164"/>
        <end position="184"/>
    </location>
</feature>
<feature type="transmembrane region" description="Helical" evidence="7">
    <location>
        <begin position="338"/>
        <end position="358"/>
    </location>
</feature>
<feature type="transmembrane region" description="Helical" evidence="7">
    <location>
        <begin position="401"/>
        <end position="422"/>
    </location>
</feature>
<dbReference type="GO" id="GO:0012505">
    <property type="term" value="C:endomembrane system"/>
    <property type="evidence" value="ECO:0007669"/>
    <property type="project" value="UniProtKB-SubCell"/>
</dbReference>
<dbReference type="EMBL" id="FMSP01000001">
    <property type="protein sequence ID" value="SCV67036.1"/>
    <property type="molecule type" value="Genomic_DNA"/>
</dbReference>
<dbReference type="Gene3D" id="1.20.1250.20">
    <property type="entry name" value="MFS general substrate transporter like domains"/>
    <property type="match status" value="1"/>
</dbReference>
<evidence type="ECO:0000256" key="5">
    <source>
        <dbReference type="ARBA" id="ARBA00023136"/>
    </source>
</evidence>
<keyword evidence="10" id="KW-1185">Reference proteome</keyword>
<reference evidence="10" key="1">
    <citation type="submission" date="2016-09" db="EMBL/GenBank/DDBJ databases">
        <authorList>
            <person name="Jeantristanb JTB J.-T."/>
            <person name="Ricardo R."/>
        </authorList>
    </citation>
    <scope>NUCLEOTIDE SEQUENCE [LARGE SCALE GENOMIC DNA]</scope>
</reference>
<feature type="transmembrane region" description="Helical" evidence="7">
    <location>
        <begin position="541"/>
        <end position="562"/>
    </location>
</feature>
<evidence type="ECO:0000313" key="10">
    <source>
        <dbReference type="Proteomes" id="UP000198372"/>
    </source>
</evidence>
<dbReference type="Proteomes" id="UP000198372">
    <property type="component" value="Unassembled WGS sequence"/>
</dbReference>
<dbReference type="GO" id="GO:0000329">
    <property type="term" value="C:fungal-type vacuole membrane"/>
    <property type="evidence" value="ECO:0007669"/>
    <property type="project" value="TreeGrafter"/>
</dbReference>
<comment type="subcellular location">
    <subcellularLocation>
        <location evidence="1">Endomembrane system</location>
        <topology evidence="1">Multi-pass membrane protein</topology>
    </subcellularLocation>
</comment>
<feature type="compositionally biased region" description="Polar residues" evidence="6">
    <location>
        <begin position="1"/>
        <end position="13"/>
    </location>
</feature>